<evidence type="ECO:0000313" key="3">
    <source>
        <dbReference type="EMBL" id="STI78359.1"/>
    </source>
</evidence>
<dbReference type="EMBL" id="UGCO01000001">
    <property type="protein sequence ID" value="STI78359.1"/>
    <property type="molecule type" value="Genomic_DNA"/>
</dbReference>
<evidence type="ECO:0000313" key="4">
    <source>
        <dbReference type="EMBL" id="STK56886.1"/>
    </source>
</evidence>
<keyword evidence="1" id="KW-0472">Membrane</keyword>
<dbReference type="Proteomes" id="UP000255543">
    <property type="component" value="Unassembled WGS sequence"/>
</dbReference>
<feature type="transmembrane region" description="Helical" evidence="1">
    <location>
        <begin position="51"/>
        <end position="69"/>
    </location>
</feature>
<accession>A0A376TPC6</accession>
<evidence type="ECO:0000256" key="2">
    <source>
        <dbReference type="SAM" id="SignalP"/>
    </source>
</evidence>
<evidence type="ECO:0000313" key="5">
    <source>
        <dbReference type="Proteomes" id="UP000254405"/>
    </source>
</evidence>
<sequence length="75" mass="8537">MKIKVSAGIIGAVLMLSASQSWAVTLKLSHNQDKSHPVHKAMEFFAKRAKSTLTVILLFVFIQMEHWVLNEKQWS</sequence>
<dbReference type="AlphaFoldDB" id="A0A376TPC6"/>
<proteinExistence type="predicted"/>
<protein>
    <submittedName>
        <fullName evidence="3">TRAP dicarboxylate transporter subunit DctP</fullName>
    </submittedName>
</protein>
<organism evidence="3 5">
    <name type="scientific">Escherichia coli</name>
    <dbReference type="NCBI Taxonomy" id="562"/>
    <lineage>
        <taxon>Bacteria</taxon>
        <taxon>Pseudomonadati</taxon>
        <taxon>Pseudomonadota</taxon>
        <taxon>Gammaproteobacteria</taxon>
        <taxon>Enterobacterales</taxon>
        <taxon>Enterobacteriaceae</taxon>
        <taxon>Escherichia</taxon>
    </lineage>
</organism>
<dbReference type="Proteomes" id="UP000254405">
    <property type="component" value="Unassembled WGS sequence"/>
</dbReference>
<keyword evidence="1" id="KW-0812">Transmembrane</keyword>
<feature type="signal peptide" evidence="2">
    <location>
        <begin position="1"/>
        <end position="23"/>
    </location>
</feature>
<name>A0A376TPC6_ECOLX</name>
<feature type="chain" id="PRO_5036332865" evidence="2">
    <location>
        <begin position="24"/>
        <end position="75"/>
    </location>
</feature>
<keyword evidence="1" id="KW-1133">Transmembrane helix</keyword>
<evidence type="ECO:0000256" key="1">
    <source>
        <dbReference type="SAM" id="Phobius"/>
    </source>
</evidence>
<evidence type="ECO:0000313" key="6">
    <source>
        <dbReference type="Proteomes" id="UP000255543"/>
    </source>
</evidence>
<reference evidence="5 6" key="1">
    <citation type="submission" date="2018-06" db="EMBL/GenBank/DDBJ databases">
        <authorList>
            <consortium name="Pathogen Informatics"/>
            <person name="Doyle S."/>
        </authorList>
    </citation>
    <scope>NUCLEOTIDE SEQUENCE [LARGE SCALE GENOMIC DNA]</scope>
    <source>
        <strain evidence="4 6">NCTC8179</strain>
        <strain evidence="3 5">NCTC8985</strain>
    </source>
</reference>
<gene>
    <name evidence="4" type="ORF">NCTC8179_00889</name>
    <name evidence="3" type="ORF">NCTC8985_03683</name>
</gene>
<keyword evidence="2" id="KW-0732">Signal</keyword>
<dbReference type="EMBL" id="UGEB01000001">
    <property type="protein sequence ID" value="STK56886.1"/>
    <property type="molecule type" value="Genomic_DNA"/>
</dbReference>